<dbReference type="Proteomes" id="UP000644756">
    <property type="component" value="Unassembled WGS sequence"/>
</dbReference>
<dbReference type="InterPro" id="IPR052928">
    <property type="entry name" value="Desiccation-related_membrane"/>
</dbReference>
<name>A0A917LEP1_9BACL</name>
<comment type="caution">
    <text evidence="3">The sequence shown here is derived from an EMBL/GenBank/DDBJ whole genome shotgun (WGS) entry which is preliminary data.</text>
</comment>
<reference evidence="3" key="2">
    <citation type="submission" date="2020-09" db="EMBL/GenBank/DDBJ databases">
        <authorList>
            <person name="Sun Q."/>
            <person name="Zhou Y."/>
        </authorList>
    </citation>
    <scope>NUCLEOTIDE SEQUENCE</scope>
    <source>
        <strain evidence="3">CGMCC 1.12987</strain>
    </source>
</reference>
<dbReference type="Pfam" id="PF12732">
    <property type="entry name" value="YtxH"/>
    <property type="match status" value="1"/>
</dbReference>
<evidence type="ECO:0000313" key="3">
    <source>
        <dbReference type="EMBL" id="GGG15784.1"/>
    </source>
</evidence>
<feature type="region of interest" description="Disordered" evidence="1">
    <location>
        <begin position="96"/>
        <end position="138"/>
    </location>
</feature>
<dbReference type="EMBL" id="BMGR01000012">
    <property type="protein sequence ID" value="GGG15784.1"/>
    <property type="molecule type" value="Genomic_DNA"/>
</dbReference>
<accession>A0A917LEP1</accession>
<proteinExistence type="predicted"/>
<dbReference type="RefSeq" id="WP_188532442.1">
    <property type="nucleotide sequence ID" value="NZ_BMGR01000012.1"/>
</dbReference>
<keyword evidence="4" id="KW-1185">Reference proteome</keyword>
<sequence>MSDRPNQKARGFLLGALAGGVVAAVSALLLAPKSGRELRKDIAKGAGQISDTTVRYAGQAKDATVKVAQQVSSQTTQLADLTKQVTSRVVQDVKSWRGNRGSDFEQAPLVEEQAEEQTAEGQHKQAEQELEEASGYKA</sequence>
<dbReference type="PANTHER" id="PTHR35792">
    <property type="entry name" value="GENERAL STRESS PROTEIN"/>
    <property type="match status" value="1"/>
</dbReference>
<keyword evidence="2" id="KW-0812">Transmembrane</keyword>
<dbReference type="InterPro" id="IPR024623">
    <property type="entry name" value="YtxH"/>
</dbReference>
<keyword evidence="2" id="KW-1133">Transmembrane helix</keyword>
<evidence type="ECO:0000313" key="4">
    <source>
        <dbReference type="Proteomes" id="UP000644756"/>
    </source>
</evidence>
<dbReference type="PANTHER" id="PTHR35792:SF1">
    <property type="entry name" value="SLL0268 PROTEIN"/>
    <property type="match status" value="1"/>
</dbReference>
<organism evidence="3 4">
    <name type="scientific">Paenibacillus abyssi</name>
    <dbReference type="NCBI Taxonomy" id="1340531"/>
    <lineage>
        <taxon>Bacteria</taxon>
        <taxon>Bacillati</taxon>
        <taxon>Bacillota</taxon>
        <taxon>Bacilli</taxon>
        <taxon>Bacillales</taxon>
        <taxon>Paenibacillaceae</taxon>
        <taxon>Paenibacillus</taxon>
    </lineage>
</organism>
<protein>
    <recommendedName>
        <fullName evidence="5">General stress protein</fullName>
    </recommendedName>
</protein>
<feature type="transmembrane region" description="Helical" evidence="2">
    <location>
        <begin position="12"/>
        <end position="31"/>
    </location>
</feature>
<evidence type="ECO:0008006" key="5">
    <source>
        <dbReference type="Google" id="ProtNLM"/>
    </source>
</evidence>
<evidence type="ECO:0000256" key="1">
    <source>
        <dbReference type="SAM" id="MobiDB-lite"/>
    </source>
</evidence>
<keyword evidence="2" id="KW-0472">Membrane</keyword>
<gene>
    <name evidence="3" type="ORF">GCM10010916_35900</name>
</gene>
<dbReference type="AlphaFoldDB" id="A0A917LEP1"/>
<evidence type="ECO:0000256" key="2">
    <source>
        <dbReference type="SAM" id="Phobius"/>
    </source>
</evidence>
<reference evidence="3" key="1">
    <citation type="journal article" date="2014" name="Int. J. Syst. Evol. Microbiol.">
        <title>Complete genome sequence of Corynebacterium casei LMG S-19264T (=DSM 44701T), isolated from a smear-ripened cheese.</title>
        <authorList>
            <consortium name="US DOE Joint Genome Institute (JGI-PGF)"/>
            <person name="Walter F."/>
            <person name="Albersmeier A."/>
            <person name="Kalinowski J."/>
            <person name="Ruckert C."/>
        </authorList>
    </citation>
    <scope>NUCLEOTIDE SEQUENCE</scope>
    <source>
        <strain evidence="3">CGMCC 1.12987</strain>
    </source>
</reference>